<dbReference type="Gene3D" id="2.30.29.30">
    <property type="entry name" value="Pleckstrin-homology domain (PH domain)/Phosphotyrosine-binding domain (PTB)"/>
    <property type="match status" value="1"/>
</dbReference>
<dbReference type="PANTHER" id="PTHR16186">
    <property type="entry name" value="SIGNAL-TRANSDUCING ADAPTOR PROTEIN-RELATED"/>
    <property type="match status" value="1"/>
</dbReference>
<dbReference type="InterPro" id="IPR000980">
    <property type="entry name" value="SH2"/>
</dbReference>
<evidence type="ECO:0000313" key="5">
    <source>
        <dbReference type="EMBL" id="NXL90518.1"/>
    </source>
</evidence>
<evidence type="ECO:0000256" key="2">
    <source>
        <dbReference type="PROSITE-ProRule" id="PRU00191"/>
    </source>
</evidence>
<feature type="non-terminal residue" evidence="5">
    <location>
        <position position="243"/>
    </location>
</feature>
<gene>
    <name evidence="5" type="primary">Stap2</name>
    <name evidence="5" type="ORF">ALELAT_R15209</name>
</gene>
<keyword evidence="1 2" id="KW-0727">SH2 domain</keyword>
<accession>A0A7L0WHB2</accession>
<proteinExistence type="predicted"/>
<reference evidence="5 6" key="1">
    <citation type="submission" date="2019-09" db="EMBL/GenBank/DDBJ databases">
        <title>Bird 10,000 Genomes (B10K) Project - Family phase.</title>
        <authorList>
            <person name="Zhang G."/>
        </authorList>
    </citation>
    <scope>NUCLEOTIDE SEQUENCE [LARGE SCALE GENOMIC DNA]</scope>
    <source>
        <strain evidence="5">B10K-DU-001-39</strain>
        <tissue evidence="5">Muscle</tissue>
    </source>
</reference>
<dbReference type="Pfam" id="PF00017">
    <property type="entry name" value="SH2"/>
    <property type="match status" value="1"/>
</dbReference>
<keyword evidence="6" id="KW-1185">Reference proteome</keyword>
<dbReference type="SUPFAM" id="SSF55550">
    <property type="entry name" value="SH2 domain"/>
    <property type="match status" value="1"/>
</dbReference>
<dbReference type="PROSITE" id="PS50001">
    <property type="entry name" value="SH2"/>
    <property type="match status" value="1"/>
</dbReference>
<dbReference type="Gene3D" id="3.30.505.10">
    <property type="entry name" value="SH2 domain"/>
    <property type="match status" value="1"/>
</dbReference>
<dbReference type="InterPro" id="IPR039111">
    <property type="entry name" value="STAP1/STAP2"/>
</dbReference>
<dbReference type="GO" id="GO:0035591">
    <property type="term" value="F:signaling adaptor activity"/>
    <property type="evidence" value="ECO:0007669"/>
    <property type="project" value="InterPro"/>
</dbReference>
<dbReference type="AlphaFoldDB" id="A0A7L0WHB2"/>
<feature type="region of interest" description="Disordered" evidence="3">
    <location>
        <begin position="222"/>
        <end position="243"/>
    </location>
</feature>
<dbReference type="OrthoDB" id="6086001at2759"/>
<protein>
    <submittedName>
        <fullName evidence="5">STAP2 protein</fullName>
    </submittedName>
</protein>
<feature type="domain" description="SH2" evidence="4">
    <location>
        <begin position="102"/>
        <end position="214"/>
    </location>
</feature>
<dbReference type="SMART" id="SM00252">
    <property type="entry name" value="SH2"/>
    <property type="match status" value="1"/>
</dbReference>
<dbReference type="PANTHER" id="PTHR16186:SF11">
    <property type="entry name" value="SIGNAL-TRANSDUCING ADAPTOR PROTEIN 2"/>
    <property type="match status" value="1"/>
</dbReference>
<dbReference type="InterPro" id="IPR011993">
    <property type="entry name" value="PH-like_dom_sf"/>
</dbReference>
<dbReference type="EMBL" id="VXAV01007114">
    <property type="protein sequence ID" value="NXL90518.1"/>
    <property type="molecule type" value="Genomic_DNA"/>
</dbReference>
<evidence type="ECO:0000259" key="4">
    <source>
        <dbReference type="PROSITE" id="PS50001"/>
    </source>
</evidence>
<dbReference type="InterPro" id="IPR036860">
    <property type="entry name" value="SH2_dom_sf"/>
</dbReference>
<evidence type="ECO:0000256" key="1">
    <source>
        <dbReference type="ARBA" id="ARBA00022999"/>
    </source>
</evidence>
<comment type="caution">
    <text evidence="5">The sequence shown here is derived from an EMBL/GenBank/DDBJ whole genome shotgun (WGS) entry which is preliminary data.</text>
</comment>
<evidence type="ECO:0000256" key="3">
    <source>
        <dbReference type="SAM" id="MobiDB-lite"/>
    </source>
</evidence>
<organism evidence="5 6">
    <name type="scientific">Alectura lathami</name>
    <name type="common">Australian brush turkey</name>
    <dbReference type="NCBI Taxonomy" id="81907"/>
    <lineage>
        <taxon>Eukaryota</taxon>
        <taxon>Metazoa</taxon>
        <taxon>Chordata</taxon>
        <taxon>Craniata</taxon>
        <taxon>Vertebrata</taxon>
        <taxon>Euteleostomi</taxon>
        <taxon>Archelosauria</taxon>
        <taxon>Archosauria</taxon>
        <taxon>Dinosauria</taxon>
        <taxon>Saurischia</taxon>
        <taxon>Theropoda</taxon>
        <taxon>Coelurosauria</taxon>
        <taxon>Aves</taxon>
        <taxon>Neognathae</taxon>
        <taxon>Galloanserae</taxon>
        <taxon>Galliformes</taxon>
        <taxon>Megapodiidae</taxon>
        <taxon>Alectura</taxon>
    </lineage>
</organism>
<sequence length="243" mass="26741">QDYRRLWAGLRGLSLAFYGAPRDQQPLELLDLGELLAVRAEGGALVLQLRDQKVMLKVRGTEGAGGTGACRALQGKVPADLVLLPGHIFQLLEALREEQERWPSPRPAQPPVPLMPSCFVNVSRVEAEQLLERNAGSGSMVLRPGGHSHGFSVTTRQEKNGTALFKHYRVVSSGQGYLIDVDEPHHCSSLDEVVQYFVEKSKGSLKPLHLEYSLKLEFVETDSESGETTLGGSQPRPTPQPRR</sequence>
<feature type="non-terminal residue" evidence="5">
    <location>
        <position position="1"/>
    </location>
</feature>
<dbReference type="Proteomes" id="UP000562322">
    <property type="component" value="Unassembled WGS sequence"/>
</dbReference>
<name>A0A7L0WHB2_ALELA</name>
<evidence type="ECO:0000313" key="6">
    <source>
        <dbReference type="Proteomes" id="UP000562322"/>
    </source>
</evidence>